<dbReference type="EMBL" id="BMZQ01000001">
    <property type="protein sequence ID" value="GHD12739.1"/>
    <property type="molecule type" value="Genomic_DNA"/>
</dbReference>
<dbReference type="InterPro" id="IPR004606">
    <property type="entry name" value="Mop_domain"/>
</dbReference>
<reference evidence="13" key="1">
    <citation type="journal article" date="2014" name="Int. J. Syst. Evol. Microbiol.">
        <title>Complete genome sequence of Corynebacterium casei LMG S-19264T (=DSM 44701T), isolated from a smear-ripened cheese.</title>
        <authorList>
            <consortium name="US DOE Joint Genome Institute (JGI-PGF)"/>
            <person name="Walter F."/>
            <person name="Albersmeier A."/>
            <person name="Kalinowski J."/>
            <person name="Ruckert C."/>
        </authorList>
    </citation>
    <scope>NUCLEOTIDE SEQUENCE</scope>
    <source>
        <strain evidence="13">KCTC 42249</strain>
    </source>
</reference>
<accession>A0A8J3GK97</accession>
<dbReference type="PROSITE" id="PS50893">
    <property type="entry name" value="ABC_TRANSPORTER_2"/>
    <property type="match status" value="1"/>
</dbReference>
<dbReference type="SMART" id="SM00382">
    <property type="entry name" value="AAA"/>
    <property type="match status" value="1"/>
</dbReference>
<evidence type="ECO:0000256" key="9">
    <source>
        <dbReference type="ARBA" id="ARBA00023136"/>
    </source>
</evidence>
<dbReference type="InterPro" id="IPR050334">
    <property type="entry name" value="Molybdenum_import_ModC"/>
</dbReference>
<evidence type="ECO:0000259" key="11">
    <source>
        <dbReference type="PROSITE" id="PS50893"/>
    </source>
</evidence>
<evidence type="ECO:0000313" key="13">
    <source>
        <dbReference type="EMBL" id="GHD12739.1"/>
    </source>
</evidence>
<keyword evidence="9" id="KW-0472">Membrane</keyword>
<feature type="domain" description="ABC transporter" evidence="11">
    <location>
        <begin position="2"/>
        <end position="233"/>
    </location>
</feature>
<dbReference type="GO" id="GO:0140359">
    <property type="term" value="F:ABC-type transporter activity"/>
    <property type="evidence" value="ECO:0007669"/>
    <property type="project" value="InterPro"/>
</dbReference>
<dbReference type="InterPro" id="IPR005116">
    <property type="entry name" value="Transp-assoc_OB_typ1"/>
</dbReference>
<dbReference type="Pfam" id="PF03459">
    <property type="entry name" value="TOBE"/>
    <property type="match status" value="1"/>
</dbReference>
<keyword evidence="3" id="KW-1003">Cell membrane</keyword>
<dbReference type="GO" id="GO:0016887">
    <property type="term" value="F:ATP hydrolysis activity"/>
    <property type="evidence" value="ECO:0007669"/>
    <property type="project" value="InterPro"/>
</dbReference>
<reference evidence="13" key="2">
    <citation type="submission" date="2020-09" db="EMBL/GenBank/DDBJ databases">
        <authorList>
            <person name="Sun Q."/>
            <person name="Kim S."/>
        </authorList>
    </citation>
    <scope>NUCLEOTIDE SEQUENCE</scope>
    <source>
        <strain evidence="13">KCTC 42249</strain>
    </source>
</reference>
<dbReference type="GO" id="GO:0015098">
    <property type="term" value="F:molybdate ion transmembrane transporter activity"/>
    <property type="evidence" value="ECO:0007669"/>
    <property type="project" value="InterPro"/>
</dbReference>
<dbReference type="SUPFAM" id="SSF52540">
    <property type="entry name" value="P-loop containing nucleoside triphosphate hydrolases"/>
    <property type="match status" value="1"/>
</dbReference>
<evidence type="ECO:0000256" key="1">
    <source>
        <dbReference type="ARBA" id="ARBA00005417"/>
    </source>
</evidence>
<dbReference type="RefSeq" id="WP_189503036.1">
    <property type="nucleotide sequence ID" value="NZ_BMZQ01000001.1"/>
</dbReference>
<dbReference type="InterPro" id="IPR027417">
    <property type="entry name" value="P-loop_NTPase"/>
</dbReference>
<keyword evidence="6" id="KW-0547">Nucleotide-binding</keyword>
<feature type="domain" description="Mop" evidence="12">
    <location>
        <begin position="293"/>
        <end position="359"/>
    </location>
</feature>
<dbReference type="AlphaFoldDB" id="A0A8J3GK97"/>
<dbReference type="Proteomes" id="UP000630142">
    <property type="component" value="Unassembled WGS sequence"/>
</dbReference>
<dbReference type="SUPFAM" id="SSF50331">
    <property type="entry name" value="MOP-like"/>
    <property type="match status" value="1"/>
</dbReference>
<evidence type="ECO:0000256" key="2">
    <source>
        <dbReference type="ARBA" id="ARBA00022448"/>
    </source>
</evidence>
<dbReference type="InterPro" id="IPR003439">
    <property type="entry name" value="ABC_transporter-like_ATP-bd"/>
</dbReference>
<name>A0A8J3GK97_9HYPH</name>
<sequence length="368" mass="39756">MTISVDLKKRLGSFTLEATFAGSGALTALFGQSGSGKTSLVNLIAGLTKPDQGRIVVGDTVLVDTTKRIFLPPHKRRIGYVFQDARLFPHLTVSQNLRYGRWFAPKVERYADIDGVVELLGIGHLLQRRPDALSGGEKQRVAIGRALIASPRLMLMDEPLAALDDARKAEILPYIERLRDETKIPIIYVSHSVAEVARLANDVVILSGGRVLSHGLAADVLARHDLLPASEKAEAGALIQLVVAEQEPPYGLTVLRSKGGEWRLPRIEAATGTKVRVRVRARDVMLATEKPSGISALNVLEGVVAGIDTGDGPDVLVTLVCGDDRLFSRITRRSLETMALRTGQRLYLVIKAVSFEGGAAAFRHPAAG</sequence>
<keyword evidence="4 10" id="KW-0500">Molybdenum</keyword>
<keyword evidence="2" id="KW-0813">Transport</keyword>
<dbReference type="PROSITE" id="PS00211">
    <property type="entry name" value="ABC_TRANSPORTER_1"/>
    <property type="match status" value="1"/>
</dbReference>
<evidence type="ECO:0000256" key="6">
    <source>
        <dbReference type="ARBA" id="ARBA00022741"/>
    </source>
</evidence>
<evidence type="ECO:0000259" key="12">
    <source>
        <dbReference type="PROSITE" id="PS51866"/>
    </source>
</evidence>
<evidence type="ECO:0000256" key="3">
    <source>
        <dbReference type="ARBA" id="ARBA00022475"/>
    </source>
</evidence>
<keyword evidence="5" id="KW-0997">Cell inner membrane</keyword>
<dbReference type="GO" id="GO:0016020">
    <property type="term" value="C:membrane"/>
    <property type="evidence" value="ECO:0007669"/>
    <property type="project" value="InterPro"/>
</dbReference>
<dbReference type="PANTHER" id="PTHR43514">
    <property type="entry name" value="ABC TRANSPORTER I FAMILY MEMBER 10"/>
    <property type="match status" value="1"/>
</dbReference>
<evidence type="ECO:0000256" key="5">
    <source>
        <dbReference type="ARBA" id="ARBA00022519"/>
    </source>
</evidence>
<comment type="caution">
    <text evidence="13">The sequence shown here is derived from an EMBL/GenBank/DDBJ whole genome shotgun (WGS) entry which is preliminary data.</text>
</comment>
<keyword evidence="7 13" id="KW-0067">ATP-binding</keyword>
<organism evidence="13 14">
    <name type="scientific">Tianweitania populi</name>
    <dbReference type="NCBI Taxonomy" id="1607949"/>
    <lineage>
        <taxon>Bacteria</taxon>
        <taxon>Pseudomonadati</taxon>
        <taxon>Pseudomonadota</taxon>
        <taxon>Alphaproteobacteria</taxon>
        <taxon>Hyphomicrobiales</taxon>
        <taxon>Phyllobacteriaceae</taxon>
        <taxon>Tianweitania</taxon>
    </lineage>
</organism>
<proteinExistence type="inferred from homology"/>
<dbReference type="PANTHER" id="PTHR43514:SF4">
    <property type="entry name" value="ABC TRANSPORTER I FAMILY MEMBER 10"/>
    <property type="match status" value="1"/>
</dbReference>
<comment type="similarity">
    <text evidence="1">Belongs to the ABC transporter superfamily.</text>
</comment>
<dbReference type="InterPro" id="IPR003593">
    <property type="entry name" value="AAA+_ATPase"/>
</dbReference>
<protein>
    <submittedName>
        <fullName evidence="13">Molybdenum import ATP-binding protein ModC</fullName>
    </submittedName>
</protein>
<dbReference type="GO" id="GO:0005524">
    <property type="term" value="F:ATP binding"/>
    <property type="evidence" value="ECO:0007669"/>
    <property type="project" value="UniProtKB-KW"/>
</dbReference>
<evidence type="ECO:0000256" key="10">
    <source>
        <dbReference type="PROSITE-ProRule" id="PRU01213"/>
    </source>
</evidence>
<dbReference type="NCBIfam" id="TIGR02142">
    <property type="entry name" value="modC_ABC"/>
    <property type="match status" value="1"/>
</dbReference>
<gene>
    <name evidence="13" type="primary">modC</name>
    <name evidence="13" type="ORF">GCM10016234_17480</name>
</gene>
<dbReference type="InterPro" id="IPR011868">
    <property type="entry name" value="ModC_ABC_ATP-bd"/>
</dbReference>
<dbReference type="Pfam" id="PF00005">
    <property type="entry name" value="ABC_tran"/>
    <property type="match status" value="1"/>
</dbReference>
<dbReference type="InterPro" id="IPR008995">
    <property type="entry name" value="Mo/tungstate-bd_C_term_dom"/>
</dbReference>
<dbReference type="InterPro" id="IPR017871">
    <property type="entry name" value="ABC_transporter-like_CS"/>
</dbReference>
<dbReference type="PROSITE" id="PS51866">
    <property type="entry name" value="MOP"/>
    <property type="match status" value="1"/>
</dbReference>
<evidence type="ECO:0000256" key="8">
    <source>
        <dbReference type="ARBA" id="ARBA00022967"/>
    </source>
</evidence>
<evidence type="ECO:0000313" key="14">
    <source>
        <dbReference type="Proteomes" id="UP000630142"/>
    </source>
</evidence>
<dbReference type="Gene3D" id="2.40.50.100">
    <property type="match status" value="1"/>
</dbReference>
<keyword evidence="8" id="KW-1278">Translocase</keyword>
<evidence type="ECO:0000256" key="4">
    <source>
        <dbReference type="ARBA" id="ARBA00022505"/>
    </source>
</evidence>
<evidence type="ECO:0000256" key="7">
    <source>
        <dbReference type="ARBA" id="ARBA00022840"/>
    </source>
</evidence>
<dbReference type="Gene3D" id="3.40.50.300">
    <property type="entry name" value="P-loop containing nucleotide triphosphate hydrolases"/>
    <property type="match status" value="1"/>
</dbReference>
<keyword evidence="14" id="KW-1185">Reference proteome</keyword>